<evidence type="ECO:0000313" key="2">
    <source>
        <dbReference type="EMBL" id="KAG0322600.1"/>
    </source>
</evidence>
<dbReference type="AlphaFoldDB" id="A0A9P6RLU8"/>
<reference evidence="2" key="1">
    <citation type="journal article" date="2020" name="Fungal Divers.">
        <title>Resolving the Mortierellaceae phylogeny through synthesis of multi-gene phylogenetics and phylogenomics.</title>
        <authorList>
            <person name="Vandepol N."/>
            <person name="Liber J."/>
            <person name="Desiro A."/>
            <person name="Na H."/>
            <person name="Kennedy M."/>
            <person name="Barry K."/>
            <person name="Grigoriev I.V."/>
            <person name="Miller A.N."/>
            <person name="O'Donnell K."/>
            <person name="Stajich J.E."/>
            <person name="Bonito G."/>
        </authorList>
    </citation>
    <scope>NUCLEOTIDE SEQUENCE</scope>
    <source>
        <strain evidence="2">NVP60</strain>
    </source>
</reference>
<feature type="compositionally biased region" description="Low complexity" evidence="1">
    <location>
        <begin position="19"/>
        <end position="31"/>
    </location>
</feature>
<name>A0A9P6RLU8_9FUNG</name>
<organism evidence="2 3">
    <name type="scientific">Linnemannia gamsii</name>
    <dbReference type="NCBI Taxonomy" id="64522"/>
    <lineage>
        <taxon>Eukaryota</taxon>
        <taxon>Fungi</taxon>
        <taxon>Fungi incertae sedis</taxon>
        <taxon>Mucoromycota</taxon>
        <taxon>Mortierellomycotina</taxon>
        <taxon>Mortierellomycetes</taxon>
        <taxon>Mortierellales</taxon>
        <taxon>Mortierellaceae</taxon>
        <taxon>Linnemannia</taxon>
    </lineage>
</organism>
<sequence length="384" mass="43449">MKPQLNQKKSLPGRNRGLNNSNSNSNNNYNNTPADSSKPTVPRMLRRMTRQSFMDVDLQYLLRCDPSTPDPFENSSPILSDPPSLFRPLPPVAAAAQAIAQGAAPWSFHEAARLQKEQEDLRVQYLQFLHQLHLANPHGFLAHMNTFATEYPQEFIQLQSYIKFQEQQAQQRQAEQRQKEELVLYQMELERRNKAEQDLRQFQEFQELQHQKEEQKRQEELLQSWLIRRQQTRASHKKEMDLADLFTMAFQRDRQLVGKVTSSPGGIDMVLTPQQQFEFGQFLQTSQMEEEKKRKEALLLESFGLQQSSPAGVYSGGVGGGLFGAMGSSSKWGGGINSSLGEGLFSGVGGGGVFSKADEPVSIGGNGGLRRSERNQSRATPRYR</sequence>
<evidence type="ECO:0000256" key="1">
    <source>
        <dbReference type="SAM" id="MobiDB-lite"/>
    </source>
</evidence>
<proteinExistence type="predicted"/>
<comment type="caution">
    <text evidence="2">The sequence shown here is derived from an EMBL/GenBank/DDBJ whole genome shotgun (WGS) entry which is preliminary data.</text>
</comment>
<dbReference type="OrthoDB" id="2434024at2759"/>
<keyword evidence="3" id="KW-1185">Reference proteome</keyword>
<gene>
    <name evidence="2" type="ORF">BGZ97_005567</name>
</gene>
<feature type="region of interest" description="Disordered" evidence="1">
    <location>
        <begin position="356"/>
        <end position="384"/>
    </location>
</feature>
<dbReference type="Proteomes" id="UP000823405">
    <property type="component" value="Unassembled WGS sequence"/>
</dbReference>
<evidence type="ECO:0000313" key="3">
    <source>
        <dbReference type="Proteomes" id="UP000823405"/>
    </source>
</evidence>
<accession>A0A9P6RLU8</accession>
<dbReference type="EMBL" id="JAAAIN010000025">
    <property type="protein sequence ID" value="KAG0322600.1"/>
    <property type="molecule type" value="Genomic_DNA"/>
</dbReference>
<protein>
    <submittedName>
        <fullName evidence="2">Uncharacterized protein</fullName>
    </submittedName>
</protein>
<feature type="region of interest" description="Disordered" evidence="1">
    <location>
        <begin position="1"/>
        <end position="42"/>
    </location>
</feature>